<proteinExistence type="predicted"/>
<evidence type="ECO:0008006" key="3">
    <source>
        <dbReference type="Google" id="ProtNLM"/>
    </source>
</evidence>
<accession>A0ABD1MH68</accession>
<keyword evidence="2" id="KW-1185">Reference proteome</keyword>
<dbReference type="EMBL" id="JBGMDY010000005">
    <property type="protein sequence ID" value="KAL2335160.1"/>
    <property type="molecule type" value="Genomic_DNA"/>
</dbReference>
<dbReference type="AlphaFoldDB" id="A0ABD1MH68"/>
<comment type="caution">
    <text evidence="1">The sequence shown here is derived from an EMBL/GenBank/DDBJ whole genome shotgun (WGS) entry which is preliminary data.</text>
</comment>
<name>A0ABD1MH68_9FABA</name>
<evidence type="ECO:0000313" key="2">
    <source>
        <dbReference type="Proteomes" id="UP001603857"/>
    </source>
</evidence>
<organism evidence="1 2">
    <name type="scientific">Flemingia macrophylla</name>
    <dbReference type="NCBI Taxonomy" id="520843"/>
    <lineage>
        <taxon>Eukaryota</taxon>
        <taxon>Viridiplantae</taxon>
        <taxon>Streptophyta</taxon>
        <taxon>Embryophyta</taxon>
        <taxon>Tracheophyta</taxon>
        <taxon>Spermatophyta</taxon>
        <taxon>Magnoliopsida</taxon>
        <taxon>eudicotyledons</taxon>
        <taxon>Gunneridae</taxon>
        <taxon>Pentapetalae</taxon>
        <taxon>rosids</taxon>
        <taxon>fabids</taxon>
        <taxon>Fabales</taxon>
        <taxon>Fabaceae</taxon>
        <taxon>Papilionoideae</taxon>
        <taxon>50 kb inversion clade</taxon>
        <taxon>NPAAA clade</taxon>
        <taxon>indigoferoid/millettioid clade</taxon>
        <taxon>Phaseoleae</taxon>
        <taxon>Flemingia</taxon>
    </lineage>
</organism>
<evidence type="ECO:0000313" key="1">
    <source>
        <dbReference type="EMBL" id="KAL2335160.1"/>
    </source>
</evidence>
<reference evidence="1 2" key="1">
    <citation type="submission" date="2024-08" db="EMBL/GenBank/DDBJ databases">
        <title>Insights into the chromosomal genome structure of Flemingia macrophylla.</title>
        <authorList>
            <person name="Ding Y."/>
            <person name="Zhao Y."/>
            <person name="Bi W."/>
            <person name="Wu M."/>
            <person name="Zhao G."/>
            <person name="Gong Y."/>
            <person name="Li W."/>
            <person name="Zhang P."/>
        </authorList>
    </citation>
    <scope>NUCLEOTIDE SEQUENCE [LARGE SCALE GENOMIC DNA]</scope>
    <source>
        <strain evidence="1">DYQJB</strain>
        <tissue evidence="1">Leaf</tissue>
    </source>
</reference>
<sequence>MDSERRQEFVKHVGRKLFQHSCERLGMVKNWPESTMAYRTSRIVEGTMHKMTIFETNYIFISVKDKLKMLTQNHQTKSIRFDDNISIEVIGNYIPPTVNHGSVMVKIELEEEIEILGVNVGPMTVSRYK</sequence>
<protein>
    <recommendedName>
        <fullName evidence="3">Ribosomal protein S8</fullName>
    </recommendedName>
</protein>
<gene>
    <name evidence="1" type="ORF">Fmac_016373</name>
</gene>
<dbReference type="Proteomes" id="UP001603857">
    <property type="component" value="Unassembled WGS sequence"/>
</dbReference>